<dbReference type="Proteomes" id="UP000599578">
    <property type="component" value="Unassembled WGS sequence"/>
</dbReference>
<accession>A0A917Z724</accession>
<proteinExistence type="predicted"/>
<dbReference type="AlphaFoldDB" id="A0A917Z724"/>
<reference evidence="1 2" key="1">
    <citation type="journal article" date="2014" name="Int. J. Syst. Evol. Microbiol.">
        <title>Complete genome sequence of Corynebacterium casei LMG S-19264T (=DSM 44701T), isolated from a smear-ripened cheese.</title>
        <authorList>
            <consortium name="US DOE Joint Genome Institute (JGI-PGF)"/>
            <person name="Walter F."/>
            <person name="Albersmeier A."/>
            <person name="Kalinowski J."/>
            <person name="Ruckert C."/>
        </authorList>
    </citation>
    <scope>NUCLEOTIDE SEQUENCE [LARGE SCALE GENOMIC DNA]</scope>
    <source>
        <strain evidence="1 2">CGMCC 1.7286</strain>
    </source>
</reference>
<organism evidence="1 2">
    <name type="scientific">Marinobacterium nitratireducens</name>
    <dbReference type="NCBI Taxonomy" id="518897"/>
    <lineage>
        <taxon>Bacteria</taxon>
        <taxon>Pseudomonadati</taxon>
        <taxon>Pseudomonadota</taxon>
        <taxon>Gammaproteobacteria</taxon>
        <taxon>Oceanospirillales</taxon>
        <taxon>Oceanospirillaceae</taxon>
        <taxon>Marinobacterium</taxon>
    </lineage>
</organism>
<dbReference type="EMBL" id="BMLT01000001">
    <property type="protein sequence ID" value="GGO76519.1"/>
    <property type="molecule type" value="Genomic_DNA"/>
</dbReference>
<gene>
    <name evidence="1" type="ORF">GCM10011348_03920</name>
</gene>
<name>A0A917Z724_9GAMM</name>
<keyword evidence="2" id="KW-1185">Reference proteome</keyword>
<comment type="caution">
    <text evidence="1">The sequence shown here is derived from an EMBL/GenBank/DDBJ whole genome shotgun (WGS) entry which is preliminary data.</text>
</comment>
<evidence type="ECO:0000313" key="1">
    <source>
        <dbReference type="EMBL" id="GGO76519.1"/>
    </source>
</evidence>
<evidence type="ECO:0000313" key="2">
    <source>
        <dbReference type="Proteomes" id="UP000599578"/>
    </source>
</evidence>
<protein>
    <submittedName>
        <fullName evidence="1">Uncharacterized protein</fullName>
    </submittedName>
</protein>
<sequence>MRSQERDALFTINGVQTLSHAHYNLEHQLDAMARIGVDILRLSPQRHGLDAVIRRIRGRLDGEVLDDIALVDADSCNGYWYGEPGMRLVKA</sequence>
<dbReference type="RefSeq" id="WP_229721770.1">
    <property type="nucleotide sequence ID" value="NZ_BMLT01000001.1"/>
</dbReference>